<organism evidence="2 3">
    <name type="scientific">Botrytis galanthina</name>
    <dbReference type="NCBI Taxonomy" id="278940"/>
    <lineage>
        <taxon>Eukaryota</taxon>
        <taxon>Fungi</taxon>
        <taxon>Dikarya</taxon>
        <taxon>Ascomycota</taxon>
        <taxon>Pezizomycotina</taxon>
        <taxon>Leotiomycetes</taxon>
        <taxon>Helotiales</taxon>
        <taxon>Sclerotiniaceae</taxon>
        <taxon>Botrytis</taxon>
    </lineage>
</organism>
<feature type="domain" description="2EXR" evidence="1">
    <location>
        <begin position="172"/>
        <end position="245"/>
    </location>
</feature>
<evidence type="ECO:0000259" key="1">
    <source>
        <dbReference type="Pfam" id="PF20150"/>
    </source>
</evidence>
<protein>
    <recommendedName>
        <fullName evidence="1">2EXR domain-containing protein</fullName>
    </recommendedName>
</protein>
<evidence type="ECO:0000313" key="3">
    <source>
        <dbReference type="Proteomes" id="UP000308671"/>
    </source>
</evidence>
<dbReference type="Proteomes" id="UP000308671">
    <property type="component" value="Unassembled WGS sequence"/>
</dbReference>
<dbReference type="InterPro" id="IPR045518">
    <property type="entry name" value="2EXR"/>
</dbReference>
<proteinExistence type="predicted"/>
<dbReference type="AlphaFoldDB" id="A0A4S8QVB8"/>
<dbReference type="PANTHER" id="PTHR35910">
    <property type="entry name" value="2EXR DOMAIN-CONTAINING PROTEIN"/>
    <property type="match status" value="1"/>
</dbReference>
<dbReference type="OrthoDB" id="3561020at2759"/>
<name>A0A4S8QVB8_9HELO</name>
<reference evidence="2 3" key="1">
    <citation type="submission" date="2017-12" db="EMBL/GenBank/DDBJ databases">
        <title>Comparative genomics of Botrytis spp.</title>
        <authorList>
            <person name="Valero-Jimenez C.A."/>
            <person name="Tapia P."/>
            <person name="Veloso J."/>
            <person name="Silva-Moreno E."/>
            <person name="Staats M."/>
            <person name="Valdes J.H."/>
            <person name="Van Kan J.A.L."/>
        </authorList>
    </citation>
    <scope>NUCLEOTIDE SEQUENCE [LARGE SCALE GENOMIC DNA]</scope>
    <source>
        <strain evidence="2 3">MUCL435</strain>
    </source>
</reference>
<gene>
    <name evidence="2" type="ORF">BGAL_0595g00040</name>
</gene>
<keyword evidence="3" id="KW-1185">Reference proteome</keyword>
<comment type="caution">
    <text evidence="2">The sequence shown here is derived from an EMBL/GenBank/DDBJ whole genome shotgun (WGS) entry which is preliminary data.</text>
</comment>
<evidence type="ECO:0000313" key="2">
    <source>
        <dbReference type="EMBL" id="THV44684.1"/>
    </source>
</evidence>
<dbReference type="EMBL" id="PQXL01000594">
    <property type="protein sequence ID" value="THV44684.1"/>
    <property type="molecule type" value="Genomic_DNA"/>
</dbReference>
<sequence>MLSLGQKMEKTNISIAFRIPAAIDGDLDLKSPEMSSLLGIGASITNKSKNRLVVTFKFHTTQTLDFVESSAAQMVDQEYQLLVKLFSNLKIDDKIFFPLDPTSDNLMISKKSTYFDNYHNKITIPAHPRIGLRIQAMDNAISRTGPASEKNRRLFRHVQMRNLKGSLPLKRFTLFQKLPAELRVKIWQMSFVGRTIVVGECHETTEGVTDLGKNRVTTSNPIQLMINRESRAEVKRHYIFKENYHATPTVQTLGNYKFRYLMNRFLPENNFRPSFGVYYHPRIDELSILPPVRFNNSIVWCLPICGFQLYQFRHMQTLVIRAAHLSTRDIVSSNNYWRGRQSPFRSIYKDLSQIREILIYPGKPVRLTEDNLLCTELGRKQSLEVLNEIFRKAYQLEKNAEGSLQAPRITIYPEDPRKFINLQQ</sequence>
<dbReference type="Pfam" id="PF20150">
    <property type="entry name" value="2EXR"/>
    <property type="match status" value="1"/>
</dbReference>
<dbReference type="PANTHER" id="PTHR35910:SF6">
    <property type="entry name" value="2EXR DOMAIN-CONTAINING PROTEIN"/>
    <property type="match status" value="1"/>
</dbReference>
<accession>A0A4S8QVB8</accession>